<keyword evidence="2" id="KW-1185">Reference proteome</keyword>
<protein>
    <submittedName>
        <fullName evidence="1">Uncharacterized protein</fullName>
    </submittedName>
</protein>
<evidence type="ECO:0000313" key="2">
    <source>
        <dbReference type="Proteomes" id="UP000689195"/>
    </source>
</evidence>
<dbReference type="OrthoDB" id="293402at2759"/>
<dbReference type="PANTHER" id="PTHR33706:SF1">
    <property type="entry name" value="TPR REPEAT PROTEIN"/>
    <property type="match status" value="1"/>
</dbReference>
<accession>A0A8S1WAP5</accession>
<organism evidence="1 2">
    <name type="scientific">Paramecium pentaurelia</name>
    <dbReference type="NCBI Taxonomy" id="43138"/>
    <lineage>
        <taxon>Eukaryota</taxon>
        <taxon>Sar</taxon>
        <taxon>Alveolata</taxon>
        <taxon>Ciliophora</taxon>
        <taxon>Intramacronucleata</taxon>
        <taxon>Oligohymenophorea</taxon>
        <taxon>Peniculida</taxon>
        <taxon>Parameciidae</taxon>
        <taxon>Paramecium</taxon>
    </lineage>
</organism>
<reference evidence="1" key="1">
    <citation type="submission" date="2021-01" db="EMBL/GenBank/DDBJ databases">
        <authorList>
            <consortium name="Genoscope - CEA"/>
            <person name="William W."/>
        </authorList>
    </citation>
    <scope>NUCLEOTIDE SEQUENCE</scope>
</reference>
<dbReference type="EMBL" id="CAJJDO010000087">
    <property type="protein sequence ID" value="CAD8186330.1"/>
    <property type="molecule type" value="Genomic_DNA"/>
</dbReference>
<dbReference type="Proteomes" id="UP000689195">
    <property type="component" value="Unassembled WGS sequence"/>
</dbReference>
<proteinExistence type="predicted"/>
<dbReference type="PANTHER" id="PTHR33706">
    <property type="entry name" value="MORN VARIANT REPEAT PROTEIN"/>
    <property type="match status" value="1"/>
</dbReference>
<dbReference type="AlphaFoldDB" id="A0A8S1WAP5"/>
<name>A0A8S1WAP5_9CILI</name>
<comment type="caution">
    <text evidence="1">The sequence shown here is derived from an EMBL/GenBank/DDBJ whole genome shotgun (WGS) entry which is preliminary data.</text>
</comment>
<sequence length="566" mass="66483">MNYQLEDQQLIFEQQSQFENPQFYDGIIWDYKENPPRKIRTNYQISITKTLEILYLRDGCIMRRDQVKDTSNKLEILANLEQINHLKWIGDYGQNNQKISKWIATWKGEVVQNVGGQYNECGRKEGKWKEIIQNYWGKAQVYEVGRYENGLRQGTWKYIYEDQEIGGGEYNLQGLKNGKWMELWEEFWHFSQVTYFGEYINGIKVGKWEIWYKKQYGDYQSEKIGGGFYDEEGNGYKKGKWVELYNGFYDSSQITYHGEYKNSKKVGRWNIYFNYGENKEIGGGSYDERGDEIKIGHWIELSKGFFDQSQITYNGEYKNGQKAGRWNIYFNQYGNNKIIGGGQYDEDGNGIKIGDWIELSDGFYEYSQITYNGKYQNGKKVGQWNIYHTQFENKKILGGGSYDEKGNGTKIGKWIELTDGFNDYQQVTYIGEYQNGIKVGKWDIVYQEQKIGGGQYTEEGQKIGLWTEQSEGFKYDSQITNNGEYKNGSKQGRWDILKEDKQIGGGLYDGKCVGIKIGNWIDLDEEFQDVKQIIYNGEYKNGIKVGKWEIYDIKENYQRGEINYEI</sequence>
<gene>
    <name evidence="1" type="ORF">PPENT_87.1.T0870011</name>
</gene>
<evidence type="ECO:0000313" key="1">
    <source>
        <dbReference type="EMBL" id="CAD8186330.1"/>
    </source>
</evidence>